<gene>
    <name evidence="5" type="ORF">QUW08_00490</name>
</gene>
<evidence type="ECO:0000256" key="2">
    <source>
        <dbReference type="SAM" id="MobiDB-lite"/>
    </source>
</evidence>
<feature type="region of interest" description="Disordered" evidence="2">
    <location>
        <begin position="1"/>
        <end position="81"/>
    </location>
</feature>
<comment type="caution">
    <text evidence="5">The sequence shown here is derived from an EMBL/GenBank/DDBJ whole genome shotgun (WGS) entry which is preliminary data.</text>
</comment>
<keyword evidence="3" id="KW-1133">Transmembrane helix</keyword>
<evidence type="ECO:0000313" key="5">
    <source>
        <dbReference type="EMBL" id="MDM8199788.1"/>
    </source>
</evidence>
<accession>A0ABT7ULL5</accession>
<dbReference type="InterPro" id="IPR050922">
    <property type="entry name" value="LytR/CpsA/Psr_CW_biosynth"/>
</dbReference>
<dbReference type="Pfam" id="PF03816">
    <property type="entry name" value="LytR_cpsA_psr"/>
    <property type="match status" value="1"/>
</dbReference>
<dbReference type="PANTHER" id="PTHR33392">
    <property type="entry name" value="POLYISOPRENYL-TEICHOIC ACID--PEPTIDOGLYCAN TEICHOIC ACID TRANSFERASE TAGU"/>
    <property type="match status" value="1"/>
</dbReference>
<dbReference type="InterPro" id="IPR004474">
    <property type="entry name" value="LytR_CpsA_psr"/>
</dbReference>
<keyword evidence="3" id="KW-0472">Membrane</keyword>
<evidence type="ECO:0000313" key="6">
    <source>
        <dbReference type="Proteomes" id="UP001529380"/>
    </source>
</evidence>
<feature type="compositionally biased region" description="Low complexity" evidence="2">
    <location>
        <begin position="12"/>
        <end position="28"/>
    </location>
</feature>
<evidence type="ECO:0000256" key="3">
    <source>
        <dbReference type="SAM" id="Phobius"/>
    </source>
</evidence>
<feature type="compositionally biased region" description="Low complexity" evidence="2">
    <location>
        <begin position="421"/>
        <end position="438"/>
    </location>
</feature>
<dbReference type="NCBIfam" id="TIGR00350">
    <property type="entry name" value="lytR_cpsA_psr"/>
    <property type="match status" value="1"/>
</dbReference>
<reference evidence="5 6" key="1">
    <citation type="submission" date="2023-06" db="EMBL/GenBank/DDBJ databases">
        <title>Identification and characterization of horizontal gene transfer across gut microbiota members of farm animals based on homology search.</title>
        <authorList>
            <person name="Schwarzerova J."/>
            <person name="Nykrynova M."/>
            <person name="Jureckova K."/>
            <person name="Cejkova D."/>
            <person name="Rychlik I."/>
        </authorList>
    </citation>
    <scope>NUCLEOTIDE SEQUENCE [LARGE SCALE GENOMIC DNA]</scope>
    <source>
        <strain evidence="5 6">ET340</strain>
    </source>
</reference>
<feature type="transmembrane region" description="Helical" evidence="3">
    <location>
        <begin position="83"/>
        <end position="105"/>
    </location>
</feature>
<feature type="compositionally biased region" description="Polar residues" evidence="2">
    <location>
        <begin position="399"/>
        <end position="409"/>
    </location>
</feature>
<protein>
    <submittedName>
        <fullName evidence="5">LCP family protein</fullName>
    </submittedName>
</protein>
<comment type="similarity">
    <text evidence="1">Belongs to the LytR/CpsA/Psr (LCP) family.</text>
</comment>
<proteinExistence type="inferred from homology"/>
<feature type="compositionally biased region" description="Low complexity" evidence="2">
    <location>
        <begin position="55"/>
        <end position="70"/>
    </location>
</feature>
<dbReference type="Gene3D" id="3.40.630.190">
    <property type="entry name" value="LCP protein"/>
    <property type="match status" value="1"/>
</dbReference>
<feature type="compositionally biased region" description="Basic residues" evidence="2">
    <location>
        <begin position="71"/>
        <end position="81"/>
    </location>
</feature>
<feature type="domain" description="Cell envelope-related transcriptional attenuator" evidence="4">
    <location>
        <begin position="162"/>
        <end position="306"/>
    </location>
</feature>
<dbReference type="PANTHER" id="PTHR33392:SF6">
    <property type="entry name" value="POLYISOPRENYL-TEICHOIC ACID--PEPTIDOGLYCAN TEICHOIC ACID TRANSFERASE TAGU"/>
    <property type="match status" value="1"/>
</dbReference>
<keyword evidence="3" id="KW-0812">Transmembrane</keyword>
<evidence type="ECO:0000259" key="4">
    <source>
        <dbReference type="Pfam" id="PF03816"/>
    </source>
</evidence>
<dbReference type="Proteomes" id="UP001529380">
    <property type="component" value="Unassembled WGS sequence"/>
</dbReference>
<evidence type="ECO:0000256" key="1">
    <source>
        <dbReference type="ARBA" id="ARBA00006068"/>
    </source>
</evidence>
<name>A0ABT7ULL5_9FIRM</name>
<feature type="region of interest" description="Disordered" evidence="2">
    <location>
        <begin position="399"/>
        <end position="438"/>
    </location>
</feature>
<dbReference type="EMBL" id="JAUDCL010000001">
    <property type="protein sequence ID" value="MDM8199788.1"/>
    <property type="molecule type" value="Genomic_DNA"/>
</dbReference>
<keyword evidence="6" id="KW-1185">Reference proteome</keyword>
<sequence length="438" mass="47877">MNEPKQPRKLNTGSASGRSSAPSGSTGRRINRGGSPASGSGQQRTVYHASEQPRRQAQPQRQAQPAAHQGQPRRRPKKKKSPLKIALISLLTLVAVVCVGLFGLYQWVVHSISPEGGTPSLSELINTPSEFKGDVVNILVCGIDKDETRNYGGSSSSNDGMTDMIMYVNFNVKEKKINMLQIPRDTYVGEEYKTGGTGKINAVALRNEGGIADLAKLISEQYKLPIDYYVTIDMQSLREIVDLFGGIEVYVPEYMEYDGSILYPGLQTMDGNAVEFFVRNRKTYAQGDIKRLDMQRYFYQGLFARIRTATVWDIAKLTPVALKYVTTDMPGDVLVSVGVSFLQVDSANIMMCKVPTYSAAEYYNGNAIQVCDTEKTLDLINTYFLSYTTPVDSLDVPTVATSGSSTDPNVQYMGQLDTAAGDTGESSTGDTSTAQSGE</sequence>
<organism evidence="5 6">
    <name type="scientific">Allofournierella massiliensis</name>
    <dbReference type="NCBI Taxonomy" id="1650663"/>
    <lineage>
        <taxon>Bacteria</taxon>
        <taxon>Bacillati</taxon>
        <taxon>Bacillota</taxon>
        <taxon>Clostridia</taxon>
        <taxon>Eubacteriales</taxon>
        <taxon>Oscillospiraceae</taxon>
        <taxon>Allofournierella</taxon>
    </lineage>
</organism>
<dbReference type="RefSeq" id="WP_289598453.1">
    <property type="nucleotide sequence ID" value="NZ_JAUDCL010000001.1"/>
</dbReference>